<dbReference type="SUPFAM" id="SSF53383">
    <property type="entry name" value="PLP-dependent transferases"/>
    <property type="match status" value="1"/>
</dbReference>
<keyword evidence="7" id="KW-0238">DNA-binding</keyword>
<dbReference type="PANTHER" id="PTHR46577:SF2">
    <property type="entry name" value="TRANSCRIPTIONAL REGULATORY PROTEIN"/>
    <property type="match status" value="1"/>
</dbReference>
<keyword evidence="11" id="KW-1185">Reference proteome</keyword>
<dbReference type="PRINTS" id="PR00035">
    <property type="entry name" value="HTHGNTR"/>
</dbReference>
<dbReference type="SUPFAM" id="SSF46785">
    <property type="entry name" value="Winged helix' DNA-binding domain"/>
    <property type="match status" value="1"/>
</dbReference>
<dbReference type="PROSITE" id="PS50949">
    <property type="entry name" value="HTH_GNTR"/>
    <property type="match status" value="1"/>
</dbReference>
<evidence type="ECO:0000256" key="8">
    <source>
        <dbReference type="ARBA" id="ARBA00023163"/>
    </source>
</evidence>
<evidence type="ECO:0000313" key="11">
    <source>
        <dbReference type="Proteomes" id="UP000621492"/>
    </source>
</evidence>
<dbReference type="AlphaFoldDB" id="A0A9W5TVD0"/>
<dbReference type="PANTHER" id="PTHR46577">
    <property type="entry name" value="HTH-TYPE TRANSCRIPTIONAL REGULATORY PROTEIN GABR"/>
    <property type="match status" value="1"/>
</dbReference>
<feature type="domain" description="HTH gntR-type" evidence="9">
    <location>
        <begin position="14"/>
        <end position="82"/>
    </location>
</feature>
<keyword evidence="3" id="KW-0032">Aminotransferase</keyword>
<sequence>MNHFGWQPDRQAATPIHKQIEEYLKEKIIHGEWTIGTKIPSQRTLAEVFHVNRSTIVTALDELTAAGLIAGRRGGGTKVVNNTWSLMASSPPPNWNAYVEAGIHRPNLPTIKEINDAEFRTDMIRLGTGELSPELLPNKQMQTIFQQLAVRKMSLGYEEAKGDLYLRQQLTKHLKKLGIHTSPSSILIVSGSLQALQLISLGLLHPGSSVLLERPSYLYSVHVFQSAGIRLFGIPMDEQGIQTSIMQKYKKQYNGALLYTIPSFHNPTGTLMTEERRKDLMALCEKLSLPLIEDDVYRDLWIDSAAPRPLKARDKNGMVLYLGSMSKSVSPGLRIGWVIGPEPVVERLSDIKMQTDYGSSALSQWAAAEWLSSGLYEEHLVEIRNQLKIRRDTVIELLDKHFADIASWEIPTGGFYIWVRILPPLSIRDLFEQALKEGILLNPGHLYDRDATQYIRISYSYASLAELEKGIVRLAKIAKRLITAK</sequence>
<dbReference type="Gene3D" id="1.10.10.10">
    <property type="entry name" value="Winged helix-like DNA-binding domain superfamily/Winged helix DNA-binding domain"/>
    <property type="match status" value="1"/>
</dbReference>
<dbReference type="CDD" id="cd00609">
    <property type="entry name" value="AAT_like"/>
    <property type="match status" value="1"/>
</dbReference>
<dbReference type="Gene3D" id="3.90.1150.10">
    <property type="entry name" value="Aspartate Aminotransferase, domain 1"/>
    <property type="match status" value="1"/>
</dbReference>
<dbReference type="RefSeq" id="WP_102415202.1">
    <property type="nucleotide sequence ID" value="NZ_BMJD01000002.1"/>
</dbReference>
<dbReference type="InterPro" id="IPR015422">
    <property type="entry name" value="PyrdxlP-dep_Trfase_small"/>
</dbReference>
<evidence type="ECO:0000256" key="5">
    <source>
        <dbReference type="ARBA" id="ARBA00022898"/>
    </source>
</evidence>
<dbReference type="SMART" id="SM00345">
    <property type="entry name" value="HTH_GNTR"/>
    <property type="match status" value="1"/>
</dbReference>
<dbReference type="CDD" id="cd07377">
    <property type="entry name" value="WHTH_GntR"/>
    <property type="match status" value="1"/>
</dbReference>
<proteinExistence type="inferred from homology"/>
<organism evidence="10 11">
    <name type="scientific">Lentibacillus populi</name>
    <dbReference type="NCBI Taxonomy" id="1827502"/>
    <lineage>
        <taxon>Bacteria</taxon>
        <taxon>Bacillati</taxon>
        <taxon>Bacillota</taxon>
        <taxon>Bacilli</taxon>
        <taxon>Bacillales</taxon>
        <taxon>Bacillaceae</taxon>
        <taxon>Lentibacillus</taxon>
    </lineage>
</organism>
<evidence type="ECO:0000256" key="7">
    <source>
        <dbReference type="ARBA" id="ARBA00023125"/>
    </source>
</evidence>
<evidence type="ECO:0000256" key="3">
    <source>
        <dbReference type="ARBA" id="ARBA00022576"/>
    </source>
</evidence>
<reference evidence="10" key="2">
    <citation type="submission" date="2020-09" db="EMBL/GenBank/DDBJ databases">
        <authorList>
            <person name="Sun Q."/>
            <person name="Zhou Y."/>
        </authorList>
    </citation>
    <scope>NUCLEOTIDE SEQUENCE</scope>
    <source>
        <strain evidence="10">CGMCC 1.15454</strain>
    </source>
</reference>
<dbReference type="FunFam" id="1.10.10.10:FF:000079">
    <property type="entry name" value="GntR family transcriptional regulator"/>
    <property type="match status" value="1"/>
</dbReference>
<evidence type="ECO:0000256" key="6">
    <source>
        <dbReference type="ARBA" id="ARBA00023015"/>
    </source>
</evidence>
<dbReference type="InterPro" id="IPR015424">
    <property type="entry name" value="PyrdxlP-dep_Trfase"/>
</dbReference>
<dbReference type="Pfam" id="PF00155">
    <property type="entry name" value="Aminotran_1_2"/>
    <property type="match status" value="1"/>
</dbReference>
<evidence type="ECO:0000256" key="1">
    <source>
        <dbReference type="ARBA" id="ARBA00001933"/>
    </source>
</evidence>
<evidence type="ECO:0000259" key="9">
    <source>
        <dbReference type="PROSITE" id="PS50949"/>
    </source>
</evidence>
<dbReference type="Gene3D" id="3.40.640.10">
    <property type="entry name" value="Type I PLP-dependent aspartate aminotransferase-like (Major domain)"/>
    <property type="match status" value="1"/>
</dbReference>
<keyword evidence="6" id="KW-0805">Transcription regulation</keyword>
<dbReference type="GO" id="GO:0008483">
    <property type="term" value="F:transaminase activity"/>
    <property type="evidence" value="ECO:0007669"/>
    <property type="project" value="UniProtKB-KW"/>
</dbReference>
<keyword evidence="4" id="KW-0808">Transferase</keyword>
<name>A0A9W5TVD0_9BACI</name>
<dbReference type="Proteomes" id="UP000621492">
    <property type="component" value="Unassembled WGS sequence"/>
</dbReference>
<protein>
    <submittedName>
        <fullName evidence="10">GntR family transcriptional regulator</fullName>
    </submittedName>
</protein>
<gene>
    <name evidence="10" type="ORF">GCM10011409_06330</name>
</gene>
<comment type="cofactor">
    <cofactor evidence="1">
        <name>pyridoxal 5'-phosphate</name>
        <dbReference type="ChEBI" id="CHEBI:597326"/>
    </cofactor>
</comment>
<keyword evidence="5" id="KW-0663">Pyridoxal phosphate</keyword>
<evidence type="ECO:0000256" key="2">
    <source>
        <dbReference type="ARBA" id="ARBA00005384"/>
    </source>
</evidence>
<dbReference type="Pfam" id="PF00392">
    <property type="entry name" value="GntR"/>
    <property type="match status" value="1"/>
</dbReference>
<dbReference type="InterPro" id="IPR015421">
    <property type="entry name" value="PyrdxlP-dep_Trfase_major"/>
</dbReference>
<accession>A0A9W5TVD0</accession>
<dbReference type="InterPro" id="IPR036388">
    <property type="entry name" value="WH-like_DNA-bd_sf"/>
</dbReference>
<evidence type="ECO:0000256" key="4">
    <source>
        <dbReference type="ARBA" id="ARBA00022679"/>
    </source>
</evidence>
<dbReference type="FunFam" id="3.40.640.10:FF:000023">
    <property type="entry name" value="Transcriptional regulator, GntR family"/>
    <property type="match status" value="1"/>
</dbReference>
<dbReference type="InterPro" id="IPR036390">
    <property type="entry name" value="WH_DNA-bd_sf"/>
</dbReference>
<dbReference type="EMBL" id="BMJD01000002">
    <property type="protein sequence ID" value="GGB31687.1"/>
    <property type="molecule type" value="Genomic_DNA"/>
</dbReference>
<dbReference type="InterPro" id="IPR051446">
    <property type="entry name" value="HTH_trans_reg/aminotransferase"/>
</dbReference>
<evidence type="ECO:0000313" key="10">
    <source>
        <dbReference type="EMBL" id="GGB31687.1"/>
    </source>
</evidence>
<dbReference type="InterPro" id="IPR000524">
    <property type="entry name" value="Tscrpt_reg_HTH_GntR"/>
</dbReference>
<reference evidence="10" key="1">
    <citation type="journal article" date="2014" name="Int. J. Syst. Evol. Microbiol.">
        <title>Complete genome sequence of Corynebacterium casei LMG S-19264T (=DSM 44701T), isolated from a smear-ripened cheese.</title>
        <authorList>
            <consortium name="US DOE Joint Genome Institute (JGI-PGF)"/>
            <person name="Walter F."/>
            <person name="Albersmeier A."/>
            <person name="Kalinowski J."/>
            <person name="Ruckert C."/>
        </authorList>
    </citation>
    <scope>NUCLEOTIDE SEQUENCE</scope>
    <source>
        <strain evidence="10">CGMCC 1.15454</strain>
    </source>
</reference>
<dbReference type="GO" id="GO:0003677">
    <property type="term" value="F:DNA binding"/>
    <property type="evidence" value="ECO:0007669"/>
    <property type="project" value="UniProtKB-KW"/>
</dbReference>
<comment type="similarity">
    <text evidence="2">In the C-terminal section; belongs to the class-I pyridoxal-phosphate-dependent aminotransferase family.</text>
</comment>
<dbReference type="GO" id="GO:0030170">
    <property type="term" value="F:pyridoxal phosphate binding"/>
    <property type="evidence" value="ECO:0007669"/>
    <property type="project" value="InterPro"/>
</dbReference>
<comment type="caution">
    <text evidence="10">The sequence shown here is derived from an EMBL/GenBank/DDBJ whole genome shotgun (WGS) entry which is preliminary data.</text>
</comment>
<dbReference type="GO" id="GO:0003700">
    <property type="term" value="F:DNA-binding transcription factor activity"/>
    <property type="evidence" value="ECO:0007669"/>
    <property type="project" value="InterPro"/>
</dbReference>
<dbReference type="InterPro" id="IPR004839">
    <property type="entry name" value="Aminotransferase_I/II_large"/>
</dbReference>
<keyword evidence="8" id="KW-0804">Transcription</keyword>